<dbReference type="EMBL" id="CM037624">
    <property type="protein sequence ID" value="KAH8010556.1"/>
    <property type="molecule type" value="Genomic_DNA"/>
</dbReference>
<dbReference type="Proteomes" id="UP000827872">
    <property type="component" value="Linkage Group LG11"/>
</dbReference>
<reference evidence="1" key="1">
    <citation type="submission" date="2021-08" db="EMBL/GenBank/DDBJ databases">
        <title>The first chromosome-level gecko genome reveals the dynamic sex chromosomes of Neotropical dwarf geckos (Sphaerodactylidae: Sphaerodactylus).</title>
        <authorList>
            <person name="Pinto B.J."/>
            <person name="Keating S.E."/>
            <person name="Gamble T."/>
        </authorList>
    </citation>
    <scope>NUCLEOTIDE SEQUENCE</scope>
    <source>
        <strain evidence="1">TG3544</strain>
    </source>
</reference>
<protein>
    <submittedName>
        <fullName evidence="1">Uncharacterized protein</fullName>
    </submittedName>
</protein>
<keyword evidence="2" id="KW-1185">Reference proteome</keyword>
<comment type="caution">
    <text evidence="1">The sequence shown here is derived from an EMBL/GenBank/DDBJ whole genome shotgun (WGS) entry which is preliminary data.</text>
</comment>
<name>A0ACB8FU30_9SAUR</name>
<evidence type="ECO:0000313" key="1">
    <source>
        <dbReference type="EMBL" id="KAH8010556.1"/>
    </source>
</evidence>
<gene>
    <name evidence="1" type="ORF">K3G42_007519</name>
</gene>
<organism evidence="1 2">
    <name type="scientific">Sphaerodactylus townsendi</name>
    <dbReference type="NCBI Taxonomy" id="933632"/>
    <lineage>
        <taxon>Eukaryota</taxon>
        <taxon>Metazoa</taxon>
        <taxon>Chordata</taxon>
        <taxon>Craniata</taxon>
        <taxon>Vertebrata</taxon>
        <taxon>Euteleostomi</taxon>
        <taxon>Lepidosauria</taxon>
        <taxon>Squamata</taxon>
        <taxon>Bifurcata</taxon>
        <taxon>Gekkota</taxon>
        <taxon>Sphaerodactylidae</taxon>
        <taxon>Sphaerodactylus</taxon>
    </lineage>
</organism>
<evidence type="ECO:0000313" key="2">
    <source>
        <dbReference type="Proteomes" id="UP000827872"/>
    </source>
</evidence>
<accession>A0ACB8FU30</accession>
<sequence length="391" mass="43402">MPILRVPAKKIKLIIKKVPKTPDRNPSYRAEYNPLPYTLILAMSWTEYPTSSYSHLVLFSFVSLPTDVLEIEVKDKFAKSRPIIKRFLGKLSMPVQRLLERIAIGLQYTKTSPGKCVHNYYLHVECWKSHSKNKPLKEELAGNGEIEAVPGGAVDPEESVPGEMMPSLSAVELTEQLSLLACTPPESEVRENNKVNSVTQGDSDLLTCIETLSIDEVTGDMQAIKDQEKSQDDGASAQEEQEEEEGEQNKLQLRTAVKRKNRPCSLPVSELETVIASACGEPETPRTHYIRIHNLLHSLPSAQMSSDGEGEEDQGSVENDEELTVREVSEKDVVSETETMLAEPPVEDDAEENFVRGTVPRSTSIEHPTAPAEPLLGRREGPRTESESGQS</sequence>
<proteinExistence type="predicted"/>